<evidence type="ECO:0000313" key="2">
    <source>
        <dbReference type="EMBL" id="MBK1670105.1"/>
    </source>
</evidence>
<proteinExistence type="predicted"/>
<evidence type="ECO:0000256" key="1">
    <source>
        <dbReference type="SAM" id="MobiDB-lite"/>
    </source>
</evidence>
<sequence length="120" mass="13005">MAQEITPDMMAVRQIAGRPYGHDVLDAISRNLLERASGDPLTAKDVLVRAFGYTRSEAEASDADGELEIDLAACWRRFDEVASEADRHGFLMSVIGPVLSPCPDPDDTPSGVADGAFRLR</sequence>
<comment type="caution">
    <text evidence="2">The sequence shown here is derived from an EMBL/GenBank/DDBJ whole genome shotgun (WGS) entry which is preliminary data.</text>
</comment>
<dbReference type="EMBL" id="NRRL01000074">
    <property type="protein sequence ID" value="MBK1670105.1"/>
    <property type="molecule type" value="Genomic_DNA"/>
</dbReference>
<name>A0ABS1DHZ9_9PROT</name>
<keyword evidence="3" id="KW-1185">Reference proteome</keyword>
<evidence type="ECO:0000313" key="3">
    <source>
        <dbReference type="Proteomes" id="UP001296873"/>
    </source>
</evidence>
<feature type="region of interest" description="Disordered" evidence="1">
    <location>
        <begin position="101"/>
        <end position="120"/>
    </location>
</feature>
<reference evidence="2 3" key="1">
    <citation type="journal article" date="2020" name="Microorganisms">
        <title>Osmotic Adaptation and Compatible Solute Biosynthesis of Phototrophic Bacteria as Revealed from Genome Analyses.</title>
        <authorList>
            <person name="Imhoff J.F."/>
            <person name="Rahn T."/>
            <person name="Kunzel S."/>
            <person name="Keller A."/>
            <person name="Neulinger S.C."/>
        </authorList>
    </citation>
    <scope>NUCLEOTIDE SEQUENCE [LARGE SCALE GENOMIC DNA]</scope>
    <source>
        <strain evidence="2 3">DSM 9895</strain>
    </source>
</reference>
<accession>A0ABS1DHZ9</accession>
<protein>
    <submittedName>
        <fullName evidence="2">Uncharacterized protein</fullName>
    </submittedName>
</protein>
<dbReference type="Proteomes" id="UP001296873">
    <property type="component" value="Unassembled WGS sequence"/>
</dbReference>
<organism evidence="2 3">
    <name type="scientific">Rhodovibrio sodomensis</name>
    <dbReference type="NCBI Taxonomy" id="1088"/>
    <lineage>
        <taxon>Bacteria</taxon>
        <taxon>Pseudomonadati</taxon>
        <taxon>Pseudomonadota</taxon>
        <taxon>Alphaproteobacteria</taxon>
        <taxon>Rhodospirillales</taxon>
        <taxon>Rhodovibrionaceae</taxon>
        <taxon>Rhodovibrio</taxon>
    </lineage>
</organism>
<gene>
    <name evidence="2" type="ORF">CKO28_18885</name>
</gene>